<evidence type="ECO:0000256" key="2">
    <source>
        <dbReference type="ARBA" id="ARBA00004651"/>
    </source>
</evidence>
<protein>
    <recommendedName>
        <fullName evidence="3">Molybdate-anion transporter</fullName>
    </recommendedName>
    <alternativeName>
        <fullName evidence="10">Major facilitator superfamily domain-containing protein 5</fullName>
    </alternativeName>
    <alternativeName>
        <fullName evidence="11">Molybdate transporter 2 homolog</fullName>
    </alternativeName>
</protein>
<evidence type="ECO:0000256" key="9">
    <source>
        <dbReference type="ARBA" id="ARBA00023136"/>
    </source>
</evidence>
<dbReference type="PANTHER" id="PTHR23516:SF1">
    <property type="entry name" value="MOLYBDATE-ANION TRANSPORTER"/>
    <property type="match status" value="1"/>
</dbReference>
<reference evidence="13" key="1">
    <citation type="submission" date="2017-09" db="EMBL/GenBank/DDBJ databases">
        <title>Polyketide synthases of a Diaporthe helianthi virulent isolate.</title>
        <authorList>
            <person name="Baroncelli R."/>
        </authorList>
    </citation>
    <scope>NUCLEOTIDE SEQUENCE [LARGE SCALE GENOMIC DNA]</scope>
    <source>
        <strain evidence="13">7/96</strain>
    </source>
</reference>
<evidence type="ECO:0000313" key="13">
    <source>
        <dbReference type="EMBL" id="POS74272.1"/>
    </source>
</evidence>
<dbReference type="PANTHER" id="PTHR23516">
    <property type="entry name" value="SAM (S-ADENOSYL METHIONINE) TRANSPORTER"/>
    <property type="match status" value="1"/>
</dbReference>
<evidence type="ECO:0000256" key="11">
    <source>
        <dbReference type="ARBA" id="ARBA00032555"/>
    </source>
</evidence>
<dbReference type="Proteomes" id="UP000094444">
    <property type="component" value="Unassembled WGS sequence"/>
</dbReference>
<keyword evidence="5" id="KW-1003">Cell membrane</keyword>
<feature type="transmembrane region" description="Helical" evidence="12">
    <location>
        <begin position="220"/>
        <end position="241"/>
    </location>
</feature>
<dbReference type="InterPro" id="IPR008509">
    <property type="entry name" value="MOT2/MFSD5"/>
</dbReference>
<feature type="transmembrane region" description="Helical" evidence="12">
    <location>
        <begin position="94"/>
        <end position="113"/>
    </location>
</feature>
<evidence type="ECO:0000256" key="5">
    <source>
        <dbReference type="ARBA" id="ARBA00022475"/>
    </source>
</evidence>
<feature type="transmembrane region" description="Helical" evidence="12">
    <location>
        <begin position="365"/>
        <end position="384"/>
    </location>
</feature>
<comment type="function">
    <text evidence="1">Mediates high-affinity intracellular uptake of the rare oligo-element molybdenum.</text>
</comment>
<feature type="transmembrane region" description="Helical" evidence="12">
    <location>
        <begin position="293"/>
        <end position="313"/>
    </location>
</feature>
<name>A0A2P5HVJ2_DIAHE</name>
<feature type="transmembrane region" description="Helical" evidence="12">
    <location>
        <begin position="333"/>
        <end position="353"/>
    </location>
</feature>
<dbReference type="EMBL" id="MAVT02000657">
    <property type="protein sequence ID" value="POS74272.1"/>
    <property type="molecule type" value="Genomic_DNA"/>
</dbReference>
<evidence type="ECO:0000256" key="4">
    <source>
        <dbReference type="ARBA" id="ARBA00022448"/>
    </source>
</evidence>
<dbReference type="GO" id="GO:0005886">
    <property type="term" value="C:plasma membrane"/>
    <property type="evidence" value="ECO:0007669"/>
    <property type="project" value="UniProtKB-SubCell"/>
</dbReference>
<organism evidence="13 14">
    <name type="scientific">Diaporthe helianthi</name>
    <dbReference type="NCBI Taxonomy" id="158607"/>
    <lineage>
        <taxon>Eukaryota</taxon>
        <taxon>Fungi</taxon>
        <taxon>Dikarya</taxon>
        <taxon>Ascomycota</taxon>
        <taxon>Pezizomycotina</taxon>
        <taxon>Sordariomycetes</taxon>
        <taxon>Sordariomycetidae</taxon>
        <taxon>Diaporthales</taxon>
        <taxon>Diaporthaceae</taxon>
        <taxon>Diaporthe</taxon>
    </lineage>
</organism>
<feature type="transmembrane region" description="Helical" evidence="12">
    <location>
        <begin position="455"/>
        <end position="473"/>
    </location>
</feature>
<evidence type="ECO:0000313" key="14">
    <source>
        <dbReference type="Proteomes" id="UP000094444"/>
    </source>
</evidence>
<proteinExistence type="predicted"/>
<dbReference type="SUPFAM" id="SSF103473">
    <property type="entry name" value="MFS general substrate transporter"/>
    <property type="match status" value="1"/>
</dbReference>
<keyword evidence="8" id="KW-0406">Ion transport</keyword>
<feature type="transmembrane region" description="Helical" evidence="12">
    <location>
        <begin position="147"/>
        <end position="169"/>
    </location>
</feature>
<keyword evidence="9 12" id="KW-0472">Membrane</keyword>
<evidence type="ECO:0000256" key="7">
    <source>
        <dbReference type="ARBA" id="ARBA00022989"/>
    </source>
</evidence>
<evidence type="ECO:0000256" key="1">
    <source>
        <dbReference type="ARBA" id="ARBA00003019"/>
    </source>
</evidence>
<evidence type="ECO:0000256" key="3">
    <source>
        <dbReference type="ARBA" id="ARBA00021242"/>
    </source>
</evidence>
<accession>A0A2P5HVJ2</accession>
<evidence type="ECO:0000256" key="6">
    <source>
        <dbReference type="ARBA" id="ARBA00022692"/>
    </source>
</evidence>
<keyword evidence="4" id="KW-0813">Transport</keyword>
<evidence type="ECO:0000256" key="12">
    <source>
        <dbReference type="SAM" id="Phobius"/>
    </source>
</evidence>
<feature type="transmembrane region" description="Helical" evidence="12">
    <location>
        <begin position="390"/>
        <end position="412"/>
    </location>
</feature>
<dbReference type="AlphaFoldDB" id="A0A2P5HVJ2"/>
<dbReference type="OrthoDB" id="263957at2759"/>
<comment type="subcellular location">
    <subcellularLocation>
        <location evidence="2">Cell membrane</location>
        <topology evidence="2">Multi-pass membrane protein</topology>
    </subcellularLocation>
</comment>
<dbReference type="GO" id="GO:0015098">
    <property type="term" value="F:molybdate ion transmembrane transporter activity"/>
    <property type="evidence" value="ECO:0007669"/>
    <property type="project" value="InterPro"/>
</dbReference>
<sequence>MSFYGINLGVLIALNTLLLYREHKSNRSAPILKVDLEDESNEKPKELDVEPDTRVFDFAKQYLVGHLLAYAADWLQGPHLYAVYKYDKKLAETYVAALYATGFISAGLSGAFAGQLADRYGRKKACLVYCGTYAACCLSMLSDNLYILFAGRFCGGISTTLLYSTFDAWMNTEYQKRGLEAHYLSLSTLYGWLTSANSIVAIAAGISGELLVSFTGTKTSPFLLAVVVLGGTAVWISSTWVRADLPLPRACLDAAADGDQSENYGSQANDASETSFVMVALNTVGEMWRDKRILALTTASSLFESMMYLWVFFWSSAVISARHVSGITEDPPFGFIFASFMCCMMAGSMIFNMTCSSHDVTSASFVLNAAIALASVSLLSALLIPSHEYLVFWAFCLVELCVGMYFPSVNFLKSNIIDNNSRANMNSIMRMPLSTFVVLAHSLAEEGDRHRNNMFLTFGGALLVAFAITYRYLH</sequence>
<dbReference type="Gene3D" id="1.20.1250.20">
    <property type="entry name" value="MFS general substrate transporter like domains"/>
    <property type="match status" value="1"/>
</dbReference>
<feature type="transmembrane region" description="Helical" evidence="12">
    <location>
        <begin position="189"/>
        <end position="208"/>
    </location>
</feature>
<feature type="transmembrane region" description="Helical" evidence="12">
    <location>
        <begin position="125"/>
        <end position="141"/>
    </location>
</feature>
<keyword evidence="7 12" id="KW-1133">Transmembrane helix</keyword>
<dbReference type="InterPro" id="IPR036259">
    <property type="entry name" value="MFS_trans_sf"/>
</dbReference>
<evidence type="ECO:0000256" key="8">
    <source>
        <dbReference type="ARBA" id="ARBA00023065"/>
    </source>
</evidence>
<evidence type="ECO:0000256" key="10">
    <source>
        <dbReference type="ARBA" id="ARBA00030646"/>
    </source>
</evidence>
<gene>
    <name evidence="13" type="ORF">DHEL01_v207335</name>
</gene>
<keyword evidence="6 12" id="KW-0812">Transmembrane</keyword>
<dbReference type="GO" id="GO:0006811">
    <property type="term" value="P:monoatomic ion transport"/>
    <property type="evidence" value="ECO:0007669"/>
    <property type="project" value="UniProtKB-KW"/>
</dbReference>
<dbReference type="InParanoid" id="A0A2P5HVJ2"/>
<dbReference type="Pfam" id="PF05631">
    <property type="entry name" value="MFS_5"/>
    <property type="match status" value="2"/>
</dbReference>
<keyword evidence="14" id="KW-1185">Reference proteome</keyword>
<comment type="caution">
    <text evidence="13">The sequence shown here is derived from an EMBL/GenBank/DDBJ whole genome shotgun (WGS) entry which is preliminary data.</text>
</comment>